<dbReference type="InterPro" id="IPR000210">
    <property type="entry name" value="BTB/POZ_dom"/>
</dbReference>
<dbReference type="OrthoDB" id="3357985at2759"/>
<dbReference type="CDD" id="cd18186">
    <property type="entry name" value="BTB_POZ_ZBTB_KLHL-like"/>
    <property type="match status" value="1"/>
</dbReference>
<sequence>MSVTNESAPDVEQTRRSDEFPQGYGDVELISSDKVIFSFHRYLLCHCSPIFKDMFVVGTSKSPTNDSIPYVILSEDSATLDALLRFFDPEKEPLPMNNETIVGLLEAARKYQVPRVMKWWEREMQIDLVATQKAKLQHPMLCLVLADRYGVRNVARVAARELIKAPADELQVDLPFESRLLVLLDTLRRERITQLTQIVDKLVTQAIKAFITKALSKSSNTSATASALNAGNVHSTPPKTRKSTDSAHHGHGSKTLANSTTSLELQTVLLKLTSWTINLTMAVSKEPNWEVVSRAFDGDEPIEWQRFMEKAAFKVSETRITQLEAEFPVLPSWVGDV</sequence>
<evidence type="ECO:0000313" key="4">
    <source>
        <dbReference type="Proteomes" id="UP000007148"/>
    </source>
</evidence>
<dbReference type="AlphaFoldDB" id="G4U367"/>
<dbReference type="EMBL" id="CAFZ01001882">
    <property type="protein sequence ID" value="CCA78026.1"/>
    <property type="molecule type" value="Genomic_DNA"/>
</dbReference>
<dbReference type="PROSITE" id="PS50097">
    <property type="entry name" value="BTB"/>
    <property type="match status" value="1"/>
</dbReference>
<comment type="caution">
    <text evidence="3">The sequence shown here is derived from an EMBL/GenBank/DDBJ whole genome shotgun (WGS) entry which is preliminary data.</text>
</comment>
<feature type="domain" description="BTB" evidence="2">
    <location>
        <begin position="25"/>
        <end position="96"/>
    </location>
</feature>
<dbReference type="InterPro" id="IPR011333">
    <property type="entry name" value="SKP1/BTB/POZ_sf"/>
</dbReference>
<feature type="region of interest" description="Disordered" evidence="1">
    <location>
        <begin position="227"/>
        <end position="257"/>
    </location>
</feature>
<dbReference type="SMART" id="SM00225">
    <property type="entry name" value="BTB"/>
    <property type="match status" value="1"/>
</dbReference>
<dbReference type="Proteomes" id="UP000007148">
    <property type="component" value="Unassembled WGS sequence"/>
</dbReference>
<dbReference type="InParanoid" id="G4U367"/>
<evidence type="ECO:0000256" key="1">
    <source>
        <dbReference type="SAM" id="MobiDB-lite"/>
    </source>
</evidence>
<name>G4U367_SERID</name>
<reference evidence="3 4" key="1">
    <citation type="journal article" date="2011" name="PLoS Pathog.">
        <title>Endophytic Life Strategies Decoded by Genome and Transcriptome Analyses of the Mutualistic Root Symbiont Piriformospora indica.</title>
        <authorList>
            <person name="Zuccaro A."/>
            <person name="Lahrmann U."/>
            <person name="Guldener U."/>
            <person name="Langen G."/>
            <person name="Pfiffi S."/>
            <person name="Biedenkopf D."/>
            <person name="Wong P."/>
            <person name="Samans B."/>
            <person name="Grimm C."/>
            <person name="Basiewicz M."/>
            <person name="Murat C."/>
            <person name="Martin F."/>
            <person name="Kogel K.H."/>
        </authorList>
    </citation>
    <scope>NUCLEOTIDE SEQUENCE [LARGE SCALE GENOMIC DNA]</scope>
    <source>
        <strain evidence="3 4">DSM 11827</strain>
    </source>
</reference>
<dbReference type="Pfam" id="PF00651">
    <property type="entry name" value="BTB"/>
    <property type="match status" value="1"/>
</dbReference>
<dbReference type="eggNOG" id="ENOG502RC8W">
    <property type="taxonomic scope" value="Eukaryota"/>
</dbReference>
<evidence type="ECO:0000313" key="3">
    <source>
        <dbReference type="EMBL" id="CCA78026.1"/>
    </source>
</evidence>
<dbReference type="Gene3D" id="3.30.710.10">
    <property type="entry name" value="Potassium Channel Kv1.1, Chain A"/>
    <property type="match status" value="1"/>
</dbReference>
<accession>G4U367</accession>
<dbReference type="SUPFAM" id="SSF54695">
    <property type="entry name" value="POZ domain"/>
    <property type="match status" value="1"/>
</dbReference>
<keyword evidence="4" id="KW-1185">Reference proteome</keyword>
<protein>
    <recommendedName>
        <fullName evidence="2">BTB domain-containing protein</fullName>
    </recommendedName>
</protein>
<evidence type="ECO:0000259" key="2">
    <source>
        <dbReference type="PROSITE" id="PS50097"/>
    </source>
</evidence>
<proteinExistence type="predicted"/>
<gene>
    <name evidence="3" type="ORF">PIIN_06878</name>
</gene>
<dbReference type="HOGENOM" id="CLU_079122_0_0_1"/>
<organism evidence="3 4">
    <name type="scientific">Serendipita indica (strain DSM 11827)</name>
    <name type="common">Root endophyte fungus</name>
    <name type="synonym">Piriformospora indica</name>
    <dbReference type="NCBI Taxonomy" id="1109443"/>
    <lineage>
        <taxon>Eukaryota</taxon>
        <taxon>Fungi</taxon>
        <taxon>Dikarya</taxon>
        <taxon>Basidiomycota</taxon>
        <taxon>Agaricomycotina</taxon>
        <taxon>Agaricomycetes</taxon>
        <taxon>Sebacinales</taxon>
        <taxon>Serendipitaceae</taxon>
        <taxon>Serendipita</taxon>
    </lineage>
</organism>